<evidence type="ECO:0000256" key="1">
    <source>
        <dbReference type="SAM" id="MobiDB-lite"/>
    </source>
</evidence>
<feature type="region of interest" description="Disordered" evidence="1">
    <location>
        <begin position="448"/>
        <end position="488"/>
    </location>
</feature>
<dbReference type="Proteomes" id="UP000290560">
    <property type="component" value="Unassembled WGS sequence"/>
</dbReference>
<evidence type="ECO:0000313" key="2">
    <source>
        <dbReference type="EMBL" id="RZR74873.1"/>
    </source>
</evidence>
<proteinExistence type="predicted"/>
<feature type="region of interest" description="Disordered" evidence="1">
    <location>
        <begin position="295"/>
        <end position="337"/>
    </location>
</feature>
<feature type="compositionally biased region" description="Basic and acidic residues" evidence="1">
    <location>
        <begin position="319"/>
        <end position="330"/>
    </location>
</feature>
<name>A0A445MKZ3_ENSVE</name>
<gene>
    <name evidence="2" type="ORF">BHM03_00045242</name>
</gene>
<protein>
    <submittedName>
        <fullName evidence="2">Uncharacterized protein</fullName>
    </submittedName>
</protein>
<accession>A0A445MKZ3</accession>
<reference evidence="2" key="1">
    <citation type="journal article" date="2018" name="Data Brief">
        <title>Genome sequence data from 17 accessions of Ensete ventricosum, a staple food crop for millions in Ethiopia.</title>
        <authorList>
            <person name="Yemataw Z."/>
            <person name="Muzemil S."/>
            <person name="Ambachew D."/>
            <person name="Tripathi L."/>
            <person name="Tesfaye K."/>
            <person name="Chala A."/>
            <person name="Farbos A."/>
            <person name="O'Neill P."/>
            <person name="Moore K."/>
            <person name="Grant M."/>
            <person name="Studholme D.J."/>
        </authorList>
    </citation>
    <scope>NUCLEOTIDE SEQUENCE [LARGE SCALE GENOMIC DNA]</scope>
    <source>
        <tissue evidence="2">Leaf</tissue>
    </source>
</reference>
<sequence>MRLGSSGEADWAYSGTRLRLLLLGVCRGILHEGLVEVGVPDGAHQVNTLTEMILRVQYRESPFVLLSGGVFILAKHPISHTPALIVVDLLSKANVIVCPSAHILVYPVGVECGRMRHSSFMSVPARLLLSWYSSPKCRSALHESSQDVSCAYSRATISGGKNAIPGLQPYPHPIMSWTGQLYSEVLQGFGDFHLRENARHMDFSVELAAVEGLSEGPGCRSHVVGDDGAAVAGGDLEGEGLAVEEGVALPVLAPVPGHGLPPGPGPPDGHRIHVACSSDVGDEHQVEVGVAIDGEPDAASLPAGDPDIAAPEETSNVRAEGRRKGKEDASRSPTCGMQPARFQLCTERCGGRRAEIGRSAAGGGYTTHRRRSGGRRWVGRSWWRCHSHKLLLQTPTVRHSSDSHAITLRLREQQETVLKPHPSSLTHHFLRRRWHVLCSTFLFLRTRPPRQRSTRQKQPKPAQPAPFRRRTTRGEVGSVRGRQRCGHK</sequence>
<dbReference type="EMBL" id="KV876435">
    <property type="protein sequence ID" value="RZR74873.1"/>
    <property type="molecule type" value="Genomic_DNA"/>
</dbReference>
<organism evidence="2">
    <name type="scientific">Ensete ventricosum</name>
    <name type="common">Abyssinian banana</name>
    <name type="synonym">Musa ensete</name>
    <dbReference type="NCBI Taxonomy" id="4639"/>
    <lineage>
        <taxon>Eukaryota</taxon>
        <taxon>Viridiplantae</taxon>
        <taxon>Streptophyta</taxon>
        <taxon>Embryophyta</taxon>
        <taxon>Tracheophyta</taxon>
        <taxon>Spermatophyta</taxon>
        <taxon>Magnoliopsida</taxon>
        <taxon>Liliopsida</taxon>
        <taxon>Zingiberales</taxon>
        <taxon>Musaceae</taxon>
        <taxon>Ensete</taxon>
    </lineage>
</organism>
<feature type="compositionally biased region" description="Basic residues" evidence="1">
    <location>
        <begin position="448"/>
        <end position="458"/>
    </location>
</feature>
<dbReference type="AlphaFoldDB" id="A0A445MKZ3"/>